<reference evidence="4 5" key="1">
    <citation type="submission" date="2024-02" db="EMBL/GenBank/DDBJ databases">
        <authorList>
            <person name="Chen Y."/>
            <person name="Shah S."/>
            <person name="Dougan E. K."/>
            <person name="Thang M."/>
            <person name="Chan C."/>
        </authorList>
    </citation>
    <scope>NUCLEOTIDE SEQUENCE [LARGE SCALE GENOMIC DNA]</scope>
</reference>
<accession>A0ABP0HZC0</accession>
<name>A0ABP0HZC0_9DINO</name>
<keyword evidence="5" id="KW-1185">Reference proteome</keyword>
<evidence type="ECO:0000313" key="5">
    <source>
        <dbReference type="Proteomes" id="UP001642484"/>
    </source>
</evidence>
<dbReference type="InterPro" id="IPR008978">
    <property type="entry name" value="HSP20-like_chaperone"/>
</dbReference>
<organism evidence="4 5">
    <name type="scientific">Durusdinium trenchii</name>
    <dbReference type="NCBI Taxonomy" id="1381693"/>
    <lineage>
        <taxon>Eukaryota</taxon>
        <taxon>Sar</taxon>
        <taxon>Alveolata</taxon>
        <taxon>Dinophyceae</taxon>
        <taxon>Suessiales</taxon>
        <taxon>Symbiodiniaceae</taxon>
        <taxon>Durusdinium</taxon>
    </lineage>
</organism>
<feature type="coiled-coil region" evidence="1">
    <location>
        <begin position="241"/>
        <end position="285"/>
    </location>
</feature>
<keyword evidence="1" id="KW-0175">Coiled coil</keyword>
<evidence type="ECO:0000256" key="2">
    <source>
        <dbReference type="SAM" id="MobiDB-lite"/>
    </source>
</evidence>
<evidence type="ECO:0000259" key="3">
    <source>
        <dbReference type="PROSITE" id="PS51203"/>
    </source>
</evidence>
<proteinExistence type="predicted"/>
<gene>
    <name evidence="4" type="ORF">CCMP2556_LOCUS4073</name>
</gene>
<feature type="compositionally biased region" description="Polar residues" evidence="2">
    <location>
        <begin position="20"/>
        <end position="33"/>
    </location>
</feature>
<dbReference type="PROSITE" id="PS51203">
    <property type="entry name" value="CS"/>
    <property type="match status" value="1"/>
</dbReference>
<dbReference type="Gene3D" id="2.60.40.790">
    <property type="match status" value="1"/>
</dbReference>
<dbReference type="Proteomes" id="UP001642484">
    <property type="component" value="Unassembled WGS sequence"/>
</dbReference>
<evidence type="ECO:0000313" key="4">
    <source>
        <dbReference type="EMBL" id="CAK8995565.1"/>
    </source>
</evidence>
<sequence>MTILPSITSTATLAQGHVYHTSSMPPRSRTLSPSGLPRDPSLRESQRSRTRTEWLGSALAKESGEIRNIHVLGIIRENLVIAFQGCGRVRVFVNNEHSLELPETNRLSNTSPFGIDWTKKYRKYLANAHAMRFAEFEIRALPTQVLVIGETATSDQKTIPAQKPILEAELKLIVDNLNDELVLTTDLLLGEKLLDEGKQLGLIGQELVESLPQLELKIKEKHLLNSQSRYEPPIDLSFLNMSCMKDSCKQLKQQMQQQDEDKRKKEQAELQAQLDEEDLRENEQLLQEAGDLSYKIPERDWVAPCQQESSPKPLEPEESLKMKKSERRITRYMTAEPDDRGVVKVYIDDPDVANASKESISVSFSMKTYTVRIKSSPPLVLGPVECDVIDPERSTWRLSPGKRLTLSLMLSEAGKINHKNKKRWDELEAKMKADKESGIKPTPPEPVVQKQGVLDSQGAARTVAKIVVSGHVEKQRHFPSNLGAPGAPIGFSWSGTLGNVSLAEGSGCLPLQSEVKLPAATACMYYQKLNASQKSFLGVDKK</sequence>
<dbReference type="Pfam" id="PF04969">
    <property type="entry name" value="CS"/>
    <property type="match status" value="1"/>
</dbReference>
<protein>
    <recommendedName>
        <fullName evidence="3">CS domain-containing protein</fullName>
    </recommendedName>
</protein>
<dbReference type="EMBL" id="CAXAMN010001647">
    <property type="protein sequence ID" value="CAK8995565.1"/>
    <property type="molecule type" value="Genomic_DNA"/>
</dbReference>
<feature type="region of interest" description="Disordered" evidence="2">
    <location>
        <begin position="20"/>
        <end position="48"/>
    </location>
</feature>
<evidence type="ECO:0000256" key="1">
    <source>
        <dbReference type="SAM" id="Coils"/>
    </source>
</evidence>
<feature type="domain" description="CS" evidence="3">
    <location>
        <begin position="324"/>
        <end position="428"/>
    </location>
</feature>
<dbReference type="InterPro" id="IPR007052">
    <property type="entry name" value="CS_dom"/>
</dbReference>
<comment type="caution">
    <text evidence="4">The sequence shown here is derived from an EMBL/GenBank/DDBJ whole genome shotgun (WGS) entry which is preliminary data.</text>
</comment>